<dbReference type="AlphaFoldDB" id="A0A518GY19"/>
<dbReference type="InterPro" id="IPR002912">
    <property type="entry name" value="ACT_dom"/>
</dbReference>
<feature type="region of interest" description="Disordered" evidence="1">
    <location>
        <begin position="127"/>
        <end position="149"/>
    </location>
</feature>
<keyword evidence="4" id="KW-1185">Reference proteome</keyword>
<dbReference type="OrthoDB" id="214068at2"/>
<dbReference type="PANTHER" id="PTHR40099">
    <property type="entry name" value="ACETOLACTATE SYNTHASE, SMALL SUBUNIT"/>
    <property type="match status" value="1"/>
</dbReference>
<dbReference type="Gene3D" id="3.30.2130.10">
    <property type="entry name" value="VC0802-like"/>
    <property type="match status" value="1"/>
</dbReference>
<dbReference type="KEGG" id="tpla:ElP_13640"/>
<feature type="domain" description="ACT" evidence="2">
    <location>
        <begin position="6"/>
        <end position="93"/>
    </location>
</feature>
<protein>
    <recommendedName>
        <fullName evidence="2">ACT domain-containing protein</fullName>
    </recommendedName>
</protein>
<evidence type="ECO:0000259" key="2">
    <source>
        <dbReference type="PROSITE" id="PS51671"/>
    </source>
</evidence>
<dbReference type="InterPro" id="IPR045865">
    <property type="entry name" value="ACT-like_dom_sf"/>
</dbReference>
<dbReference type="SUPFAM" id="SSF55021">
    <property type="entry name" value="ACT-like"/>
    <property type="match status" value="2"/>
</dbReference>
<reference evidence="3 4" key="1">
    <citation type="submission" date="2019-02" db="EMBL/GenBank/DDBJ databases">
        <title>Deep-cultivation of Planctomycetes and their phenomic and genomic characterization uncovers novel biology.</title>
        <authorList>
            <person name="Wiegand S."/>
            <person name="Jogler M."/>
            <person name="Boedeker C."/>
            <person name="Pinto D."/>
            <person name="Vollmers J."/>
            <person name="Rivas-Marin E."/>
            <person name="Kohn T."/>
            <person name="Peeters S.H."/>
            <person name="Heuer A."/>
            <person name="Rast P."/>
            <person name="Oberbeckmann S."/>
            <person name="Bunk B."/>
            <person name="Jeske O."/>
            <person name="Meyerdierks A."/>
            <person name="Storesund J.E."/>
            <person name="Kallscheuer N."/>
            <person name="Luecker S."/>
            <person name="Lage O.M."/>
            <person name="Pohl T."/>
            <person name="Merkel B.J."/>
            <person name="Hornburger P."/>
            <person name="Mueller R.-W."/>
            <person name="Bruemmer F."/>
            <person name="Labrenz M."/>
            <person name="Spormann A.M."/>
            <person name="Op den Camp H."/>
            <person name="Overmann J."/>
            <person name="Amann R."/>
            <person name="Jetten M.S.M."/>
            <person name="Mascher T."/>
            <person name="Medema M.H."/>
            <person name="Devos D.P."/>
            <person name="Kaster A.-K."/>
            <person name="Ovreas L."/>
            <person name="Rohde M."/>
            <person name="Galperin M.Y."/>
            <person name="Jogler C."/>
        </authorList>
    </citation>
    <scope>NUCLEOTIDE SEQUENCE [LARGE SCALE GENOMIC DNA]</scope>
    <source>
        <strain evidence="3 4">ElP</strain>
    </source>
</reference>
<dbReference type="InterPro" id="IPR045739">
    <property type="entry name" value="ACT_dom_pair"/>
</dbReference>
<dbReference type="PANTHER" id="PTHR40099:SF1">
    <property type="entry name" value="ACETOLACTATE SYNTHASE, SMALL SUBUNIT"/>
    <property type="match status" value="1"/>
</dbReference>
<dbReference type="Proteomes" id="UP000317835">
    <property type="component" value="Chromosome"/>
</dbReference>
<evidence type="ECO:0000313" key="3">
    <source>
        <dbReference type="EMBL" id="QDV33491.1"/>
    </source>
</evidence>
<dbReference type="Pfam" id="PF19571">
    <property type="entry name" value="ACT_8"/>
    <property type="match status" value="1"/>
</dbReference>
<proteinExistence type="predicted"/>
<accession>A0A518GY19</accession>
<gene>
    <name evidence="3" type="ORF">ElP_13640</name>
</gene>
<sequence length="149" mass="16302">MEFVLEVTARLENKPGRLAKICEAMAQEKVNIRALSVMDSGERSVLRLVTDEVDATRMVLTSLGVEAEFADVIEVELDNKPGALAKLLQRFADEHINVEYAYTSAAGVGKALGIFRLDNPKKAMQVLSQSSSNGSVSDREGGRRPLHSR</sequence>
<name>A0A518GY19_9BACT</name>
<evidence type="ECO:0000313" key="4">
    <source>
        <dbReference type="Proteomes" id="UP000317835"/>
    </source>
</evidence>
<dbReference type="RefSeq" id="WP_145267857.1">
    <property type="nucleotide sequence ID" value="NZ_CP036426.1"/>
</dbReference>
<dbReference type="EMBL" id="CP036426">
    <property type="protein sequence ID" value="QDV33491.1"/>
    <property type="molecule type" value="Genomic_DNA"/>
</dbReference>
<dbReference type="PROSITE" id="PS51671">
    <property type="entry name" value="ACT"/>
    <property type="match status" value="1"/>
</dbReference>
<organism evidence="3 4">
    <name type="scientific">Tautonia plasticadhaerens</name>
    <dbReference type="NCBI Taxonomy" id="2527974"/>
    <lineage>
        <taxon>Bacteria</taxon>
        <taxon>Pseudomonadati</taxon>
        <taxon>Planctomycetota</taxon>
        <taxon>Planctomycetia</taxon>
        <taxon>Isosphaerales</taxon>
        <taxon>Isosphaeraceae</taxon>
        <taxon>Tautonia</taxon>
    </lineage>
</organism>
<evidence type="ECO:0000256" key="1">
    <source>
        <dbReference type="SAM" id="MobiDB-lite"/>
    </source>
</evidence>